<proteinExistence type="predicted"/>
<dbReference type="AlphaFoldDB" id="A0A822FM45"/>
<accession>A0A822FM45</accession>
<evidence type="ECO:0000313" key="3">
    <source>
        <dbReference type="EMBL" id="CAF5124751.1"/>
    </source>
</evidence>
<organism evidence="3 4">
    <name type="scientific">Rotaria socialis</name>
    <dbReference type="NCBI Taxonomy" id="392032"/>
    <lineage>
        <taxon>Eukaryota</taxon>
        <taxon>Metazoa</taxon>
        <taxon>Spiralia</taxon>
        <taxon>Gnathifera</taxon>
        <taxon>Rotifera</taxon>
        <taxon>Eurotatoria</taxon>
        <taxon>Bdelloidea</taxon>
        <taxon>Philodinida</taxon>
        <taxon>Philodinidae</taxon>
        <taxon>Rotaria</taxon>
    </lineage>
</organism>
<feature type="compositionally biased region" description="Low complexity" evidence="1">
    <location>
        <begin position="19"/>
        <end position="43"/>
    </location>
</feature>
<evidence type="ECO:0000313" key="4">
    <source>
        <dbReference type="Proteomes" id="UP000663848"/>
    </source>
</evidence>
<sequence length="43" mass="4738">MLNDFIRKHEKHVSFDSPININNNNSTNINSSTSSSSSSSTPQ</sequence>
<dbReference type="EMBL" id="CAJOBR010071766">
    <property type="protein sequence ID" value="CAF5101886.1"/>
    <property type="molecule type" value="Genomic_DNA"/>
</dbReference>
<comment type="caution">
    <text evidence="3">The sequence shown here is derived from an EMBL/GenBank/DDBJ whole genome shotgun (WGS) entry which is preliminary data.</text>
</comment>
<dbReference type="Proteomes" id="UP000663848">
    <property type="component" value="Unassembled WGS sequence"/>
</dbReference>
<evidence type="ECO:0000256" key="1">
    <source>
        <dbReference type="SAM" id="MobiDB-lite"/>
    </source>
</evidence>
<feature type="region of interest" description="Disordered" evidence="1">
    <location>
        <begin position="16"/>
        <end position="43"/>
    </location>
</feature>
<evidence type="ECO:0000313" key="2">
    <source>
        <dbReference type="EMBL" id="CAF5101886.1"/>
    </source>
</evidence>
<name>A0A822FM45_9BILA</name>
<feature type="non-terminal residue" evidence="3">
    <location>
        <position position="43"/>
    </location>
</feature>
<protein>
    <submittedName>
        <fullName evidence="3">Uncharacterized protein</fullName>
    </submittedName>
</protein>
<reference evidence="3" key="1">
    <citation type="submission" date="2021-02" db="EMBL/GenBank/DDBJ databases">
        <authorList>
            <person name="Nowell W R."/>
        </authorList>
    </citation>
    <scope>NUCLEOTIDE SEQUENCE</scope>
</reference>
<gene>
    <name evidence="2" type="ORF">QYT958_LOCUS44889</name>
    <name evidence="3" type="ORF">QYT958_LOCUS46309</name>
</gene>
<dbReference type="EMBL" id="CAJOBR010081673">
    <property type="protein sequence ID" value="CAF5124751.1"/>
    <property type="molecule type" value="Genomic_DNA"/>
</dbReference>